<dbReference type="Pfam" id="PF12138">
    <property type="entry name" value="Spherulin4"/>
    <property type="match status" value="1"/>
</dbReference>
<dbReference type="InterPro" id="IPR028974">
    <property type="entry name" value="TSP_type-3_rpt"/>
</dbReference>
<evidence type="ECO:0000313" key="3">
    <source>
        <dbReference type="Proteomes" id="UP000051276"/>
    </source>
</evidence>
<dbReference type="PANTHER" id="PTHR35040">
    <property type="match status" value="1"/>
</dbReference>
<dbReference type="SUPFAM" id="SSF103647">
    <property type="entry name" value="TSP type-3 repeat"/>
    <property type="match status" value="1"/>
</dbReference>
<feature type="non-terminal residue" evidence="2">
    <location>
        <position position="1"/>
    </location>
</feature>
<gene>
    <name evidence="2" type="ORF">Ga0076813_11412</name>
</gene>
<dbReference type="Gene3D" id="4.10.1080.10">
    <property type="entry name" value="TSP type-3 repeat"/>
    <property type="match status" value="1"/>
</dbReference>
<reference evidence="2 3" key="1">
    <citation type="submission" date="2015-11" db="EMBL/GenBank/DDBJ databases">
        <title>The genome of Candidatus Endoriftia persephone in Ridgeia piscesae and population structure of the North Eastern Pacific vestimentiferan symbionts.</title>
        <authorList>
            <person name="Perez M."/>
            <person name="Juniper K.S."/>
        </authorList>
    </citation>
    <scope>NUCLEOTIDE SEQUENCE [LARGE SCALE GENOMIC DNA]</scope>
    <source>
        <strain evidence="2">Ind10</strain>
    </source>
</reference>
<accession>A0A0T5Z3N3</accession>
<dbReference type="RefSeq" id="WP_199399764.1">
    <property type="nucleotide sequence ID" value="NZ_KQ557094.1"/>
</dbReference>
<dbReference type="PANTHER" id="PTHR35040:SF9">
    <property type="entry name" value="4-LIKE CELL SURFACE PROTEIN, PUTATIVE (AFU_ORTHOLOGUE AFUA_4G14080)-RELATED"/>
    <property type="match status" value="1"/>
</dbReference>
<dbReference type="EMBL" id="LMXI01000553">
    <property type="protein sequence ID" value="KRT57391.1"/>
    <property type="molecule type" value="Genomic_DNA"/>
</dbReference>
<protein>
    <submittedName>
        <fullName evidence="2">Thrombospondin type 3 repeat-containing protein</fullName>
    </submittedName>
</protein>
<keyword evidence="1" id="KW-0732">Signal</keyword>
<dbReference type="GO" id="GO:0007155">
    <property type="term" value="P:cell adhesion"/>
    <property type="evidence" value="ECO:0007669"/>
    <property type="project" value="InterPro"/>
</dbReference>
<dbReference type="STRING" id="54398.Ga0074115_1801"/>
<evidence type="ECO:0000256" key="1">
    <source>
        <dbReference type="ARBA" id="ARBA00022729"/>
    </source>
</evidence>
<dbReference type="InterPro" id="IPR003367">
    <property type="entry name" value="Thrombospondin_3-like_rpt"/>
</dbReference>
<dbReference type="Pfam" id="PF02412">
    <property type="entry name" value="TSP_3"/>
    <property type="match status" value="1"/>
</dbReference>
<dbReference type="AlphaFoldDB" id="A0A0T5Z3N3"/>
<comment type="caution">
    <text evidence="2">The sequence shown here is derived from an EMBL/GenBank/DDBJ whole genome shotgun (WGS) entry which is preliminary data.</text>
</comment>
<proteinExistence type="predicted"/>
<organism evidence="2 3">
    <name type="scientific">endosymbiont of Ridgeia piscesae</name>
    <dbReference type="NCBI Taxonomy" id="54398"/>
    <lineage>
        <taxon>Bacteria</taxon>
        <taxon>Pseudomonadati</taxon>
        <taxon>Pseudomonadota</taxon>
        <taxon>Gammaproteobacteria</taxon>
        <taxon>sulfur-oxidizing symbionts</taxon>
    </lineage>
</organism>
<evidence type="ECO:0000313" key="2">
    <source>
        <dbReference type="EMBL" id="KRT57391.1"/>
    </source>
</evidence>
<dbReference type="Proteomes" id="UP000051276">
    <property type="component" value="Unassembled WGS sequence"/>
</dbReference>
<name>A0A0T5Z3N3_9GAMM</name>
<dbReference type="InterPro" id="IPR021986">
    <property type="entry name" value="Spherulin4"/>
</dbReference>
<sequence>CYNSRTLDDMKRDILSYAQNFDIHGIFFDEAATGAEQAAIYQDLTAYARGLGLNFIVANPGTATDQAYMTGDNGVDNAVTFESDYAHWLSASQPSDWTQTAAPGQTTALIYDVPDAAQMQAMANRAAQWNFGYLYITDDSLDNPWDSLPSYWNDLVDTLSGLQAGDDYDGDGMLNAEDSCPLVSNIGDIDSDGDGLGDLCDAGP</sequence>
<dbReference type="GO" id="GO:0005509">
    <property type="term" value="F:calcium ion binding"/>
    <property type="evidence" value="ECO:0007669"/>
    <property type="project" value="InterPro"/>
</dbReference>